<dbReference type="Gene3D" id="3.30.200.20">
    <property type="entry name" value="Phosphorylase Kinase, domain 1"/>
    <property type="match status" value="1"/>
</dbReference>
<dbReference type="PROSITE" id="PS00108">
    <property type="entry name" value="PROTEIN_KINASE_ST"/>
    <property type="match status" value="1"/>
</dbReference>
<comment type="subcellular location">
    <subcellularLocation>
        <location evidence="1">Membrane</location>
        <topology evidence="1">Single-pass membrane protein</topology>
    </subcellularLocation>
</comment>
<dbReference type="InterPro" id="IPR032675">
    <property type="entry name" value="LRR_dom_sf"/>
</dbReference>
<dbReference type="OrthoDB" id="676979at2759"/>
<dbReference type="Proteomes" id="UP001153076">
    <property type="component" value="Unassembled WGS sequence"/>
</dbReference>
<keyword evidence="6 16" id="KW-0732">Signal</keyword>
<evidence type="ECO:0000259" key="17">
    <source>
        <dbReference type="PROSITE" id="PS50011"/>
    </source>
</evidence>
<evidence type="ECO:0000256" key="14">
    <source>
        <dbReference type="PROSITE-ProRule" id="PRU10141"/>
    </source>
</evidence>
<dbReference type="Pfam" id="PF00560">
    <property type="entry name" value="LRR_1"/>
    <property type="match status" value="4"/>
</dbReference>
<dbReference type="SUPFAM" id="SSF52058">
    <property type="entry name" value="L domain-like"/>
    <property type="match status" value="1"/>
</dbReference>
<evidence type="ECO:0000313" key="18">
    <source>
        <dbReference type="EMBL" id="KAJ8436934.1"/>
    </source>
</evidence>
<evidence type="ECO:0000256" key="8">
    <source>
        <dbReference type="ARBA" id="ARBA00022741"/>
    </source>
</evidence>
<dbReference type="PROSITE" id="PS51450">
    <property type="entry name" value="LRR"/>
    <property type="match status" value="1"/>
</dbReference>
<evidence type="ECO:0000256" key="10">
    <source>
        <dbReference type="ARBA" id="ARBA00022840"/>
    </source>
</evidence>
<dbReference type="PANTHER" id="PTHR48056:SF20">
    <property type="entry name" value="PROTEIN KINASE DOMAIN-CONTAINING PROTEIN"/>
    <property type="match status" value="1"/>
</dbReference>
<dbReference type="SUPFAM" id="SSF56112">
    <property type="entry name" value="Protein kinase-like (PK-like)"/>
    <property type="match status" value="1"/>
</dbReference>
<dbReference type="SMART" id="SM00369">
    <property type="entry name" value="LRR_TYP"/>
    <property type="match status" value="7"/>
</dbReference>
<sequence length="973" mass="107703">MASTLPRCILLWIFLVCCFPPKHAVVTDEKSILLEFKAHLKDPTNHLSSWVDANSACEFSGVSCDPDTGRVTGILFDNALLGGEISPSLCRMQGLTSLVLTSNSISGNIPPELSQCSSLKVLNLSMNRMVGRIPDLSGLRNLEVLDLSSNFFTGEFPTWIGNLTGLAYLGLANNMFAEDRIPESLGYLKNLTWLFLANSKRVGEIPESLYGLKELSTFDLSRNKITGMLSKSISEMRKLIKIELFENNLTGKIPPELANLTLLQEFDISANHFYGELPPEIGNLKSLTVFQLYDNDFTGELPPGFGDLQHLQGFSIYRNNFSGEFPANFGRFSPLTSIDISENKFTGPFPSYLCESRGLKFLLALGNEFSGEFPTSYADCKTLLRLRVNQNRLSGQLPDGIWAMPNVDIIDFSNNDFAGEISPAIAKSATLSQLTLENNRFSGLLPPELGKLTQLERLYLSNNSFSGGIPPELGALKQLSSLQLQRNMLHGSIPSELGQCTRLADMNLAGNFLSGNIPGALAQMISLNSLNLSNNRLTGPIPRSLGKLKLSLIDLSKNQLSGIVPSDLLQIGNEDSFLGNKGLCTDKNMKTYVNYGLEVCNGEQMQRAGLSTEILVTCVLLSVLVVALLGLLLVNYRHYRVSHSCSEDDLEERGEKDLKWKIESFHHLEFDVDEICNLEEENLIGSGGTGKVYRLDLRKNGGTVAVKQLWKGAGFRVLSAEMNILGKIRHRNILKLYACLLRGGMGFLVFEYMSKGNLLQALQREVKGGQPELDWYKRFKIALGVAKGLAYLHHDCSTPIIHRDIKSTNILLDEDYEPKIADFGVAKATDDSPEGSECSCFAGTHGYIAPELAYTRKVTEKSDVYSFGVVLLELLTGRSPVEEQYGEGRDIVYWVLSCLNNQKGEINVLDGRVLSPVVKDDMMKVLKIATLCTTKLPSLRPTMRDVVKMLVDADPCTFRPRHEYSEKTEKVLL</sequence>
<dbReference type="InterPro" id="IPR001611">
    <property type="entry name" value="Leu-rich_rpt"/>
</dbReference>
<dbReference type="GO" id="GO:0033612">
    <property type="term" value="F:receptor serine/threonine kinase binding"/>
    <property type="evidence" value="ECO:0007669"/>
    <property type="project" value="TreeGrafter"/>
</dbReference>
<dbReference type="InterPro" id="IPR013210">
    <property type="entry name" value="LRR_N_plant-typ"/>
</dbReference>
<dbReference type="InterPro" id="IPR008271">
    <property type="entry name" value="Ser/Thr_kinase_AS"/>
</dbReference>
<dbReference type="InterPro" id="IPR003591">
    <property type="entry name" value="Leu-rich_rpt_typical-subtyp"/>
</dbReference>
<proteinExistence type="inferred from homology"/>
<protein>
    <recommendedName>
        <fullName evidence="17">Protein kinase domain-containing protein</fullName>
    </recommendedName>
</protein>
<dbReference type="FunFam" id="3.30.200.20:FF:000511">
    <property type="entry name" value="Leucine-rich receptor-like protein kinase family protein"/>
    <property type="match status" value="1"/>
</dbReference>
<evidence type="ECO:0000256" key="3">
    <source>
        <dbReference type="ARBA" id="ARBA00022614"/>
    </source>
</evidence>
<dbReference type="InterPro" id="IPR050647">
    <property type="entry name" value="Plant_LRR-RLKs"/>
</dbReference>
<evidence type="ECO:0000256" key="13">
    <source>
        <dbReference type="ARBA" id="ARBA00023180"/>
    </source>
</evidence>
<dbReference type="PROSITE" id="PS50011">
    <property type="entry name" value="PROTEIN_KINASE_DOM"/>
    <property type="match status" value="1"/>
</dbReference>
<dbReference type="EMBL" id="JAKOGI010000323">
    <property type="protein sequence ID" value="KAJ8436934.1"/>
    <property type="molecule type" value="Genomic_DNA"/>
</dbReference>
<dbReference type="Pfam" id="PF23598">
    <property type="entry name" value="LRR_14"/>
    <property type="match status" value="1"/>
</dbReference>
<evidence type="ECO:0000256" key="9">
    <source>
        <dbReference type="ARBA" id="ARBA00022777"/>
    </source>
</evidence>
<dbReference type="FunFam" id="3.80.10.10:FF:000215">
    <property type="entry name" value="Receptor-like protein kinase HSL1"/>
    <property type="match status" value="1"/>
</dbReference>
<dbReference type="PROSITE" id="PS00107">
    <property type="entry name" value="PROTEIN_KINASE_ATP"/>
    <property type="match status" value="1"/>
</dbReference>
<dbReference type="Pfam" id="PF08263">
    <property type="entry name" value="LRRNT_2"/>
    <property type="match status" value="1"/>
</dbReference>
<dbReference type="SUPFAM" id="SSF52047">
    <property type="entry name" value="RNI-like"/>
    <property type="match status" value="1"/>
</dbReference>
<dbReference type="FunFam" id="3.80.10.10:FF:000234">
    <property type="entry name" value="Probable inactive receptor kinase RLK902"/>
    <property type="match status" value="1"/>
</dbReference>
<dbReference type="InterPro" id="IPR017441">
    <property type="entry name" value="Protein_kinase_ATP_BS"/>
</dbReference>
<keyword evidence="4" id="KW-0808">Transferase</keyword>
<dbReference type="GO" id="GO:0016020">
    <property type="term" value="C:membrane"/>
    <property type="evidence" value="ECO:0007669"/>
    <property type="project" value="UniProtKB-SubCell"/>
</dbReference>
<gene>
    <name evidence="18" type="ORF">Cgig2_017359</name>
</gene>
<feature type="chain" id="PRO_5040171741" description="Protein kinase domain-containing protein" evidence="16">
    <location>
        <begin position="25"/>
        <end position="973"/>
    </location>
</feature>
<name>A0A9Q1QCR5_9CARY</name>
<feature type="binding site" evidence="14">
    <location>
        <position position="707"/>
    </location>
    <ligand>
        <name>ATP</name>
        <dbReference type="ChEBI" id="CHEBI:30616"/>
    </ligand>
</feature>
<evidence type="ECO:0000256" key="16">
    <source>
        <dbReference type="SAM" id="SignalP"/>
    </source>
</evidence>
<keyword evidence="8 14" id="KW-0547">Nucleotide-binding</keyword>
<evidence type="ECO:0000256" key="1">
    <source>
        <dbReference type="ARBA" id="ARBA00004167"/>
    </source>
</evidence>
<dbReference type="InterPro" id="IPR011009">
    <property type="entry name" value="Kinase-like_dom_sf"/>
</dbReference>
<comment type="similarity">
    <text evidence="2">Belongs to the protein kinase superfamily. Ser/Thr protein kinase family.</text>
</comment>
<keyword evidence="12 15" id="KW-0472">Membrane</keyword>
<dbReference type="InterPro" id="IPR055414">
    <property type="entry name" value="LRR_R13L4/SHOC2-like"/>
</dbReference>
<dbReference type="PANTHER" id="PTHR48056">
    <property type="entry name" value="LRR RECEPTOR-LIKE SERINE/THREONINE-PROTEIN KINASE-RELATED"/>
    <property type="match status" value="1"/>
</dbReference>
<dbReference type="Pfam" id="PF00069">
    <property type="entry name" value="Pkinase"/>
    <property type="match status" value="1"/>
</dbReference>
<keyword evidence="19" id="KW-1185">Reference proteome</keyword>
<evidence type="ECO:0000256" key="4">
    <source>
        <dbReference type="ARBA" id="ARBA00022679"/>
    </source>
</evidence>
<dbReference type="FunFam" id="1.10.510.10:FF:000365">
    <property type="entry name" value="Leucine-rich repeat receptor-like serine/threonine-protein kinase At1g17230"/>
    <property type="match status" value="1"/>
</dbReference>
<keyword evidence="10 14" id="KW-0067">ATP-binding</keyword>
<dbReference type="Gene3D" id="1.10.510.10">
    <property type="entry name" value="Transferase(Phosphotransferase) domain 1"/>
    <property type="match status" value="1"/>
</dbReference>
<keyword evidence="9" id="KW-0418">Kinase</keyword>
<evidence type="ECO:0000256" key="7">
    <source>
        <dbReference type="ARBA" id="ARBA00022737"/>
    </source>
</evidence>
<reference evidence="18" key="1">
    <citation type="submission" date="2022-04" db="EMBL/GenBank/DDBJ databases">
        <title>Carnegiea gigantea Genome sequencing and assembly v2.</title>
        <authorList>
            <person name="Copetti D."/>
            <person name="Sanderson M.J."/>
            <person name="Burquez A."/>
            <person name="Wojciechowski M.F."/>
        </authorList>
    </citation>
    <scope>NUCLEOTIDE SEQUENCE</scope>
    <source>
        <strain evidence="18">SGP5-SGP5p</strain>
        <tissue evidence="18">Aerial part</tissue>
    </source>
</reference>
<dbReference type="GO" id="GO:0004672">
    <property type="term" value="F:protein kinase activity"/>
    <property type="evidence" value="ECO:0007669"/>
    <property type="project" value="InterPro"/>
</dbReference>
<evidence type="ECO:0000256" key="2">
    <source>
        <dbReference type="ARBA" id="ARBA00008684"/>
    </source>
</evidence>
<feature type="domain" description="Protein kinase" evidence="17">
    <location>
        <begin position="678"/>
        <end position="965"/>
    </location>
</feature>
<dbReference type="SMART" id="SM00220">
    <property type="entry name" value="S_TKc"/>
    <property type="match status" value="1"/>
</dbReference>
<evidence type="ECO:0000256" key="11">
    <source>
        <dbReference type="ARBA" id="ARBA00022989"/>
    </source>
</evidence>
<dbReference type="AlphaFoldDB" id="A0A9Q1QCR5"/>
<feature type="signal peptide" evidence="16">
    <location>
        <begin position="1"/>
        <end position="24"/>
    </location>
</feature>
<evidence type="ECO:0000256" key="12">
    <source>
        <dbReference type="ARBA" id="ARBA00023136"/>
    </source>
</evidence>
<organism evidence="18 19">
    <name type="scientific">Carnegiea gigantea</name>
    <dbReference type="NCBI Taxonomy" id="171969"/>
    <lineage>
        <taxon>Eukaryota</taxon>
        <taxon>Viridiplantae</taxon>
        <taxon>Streptophyta</taxon>
        <taxon>Embryophyta</taxon>
        <taxon>Tracheophyta</taxon>
        <taxon>Spermatophyta</taxon>
        <taxon>Magnoliopsida</taxon>
        <taxon>eudicotyledons</taxon>
        <taxon>Gunneridae</taxon>
        <taxon>Pentapetalae</taxon>
        <taxon>Caryophyllales</taxon>
        <taxon>Cactineae</taxon>
        <taxon>Cactaceae</taxon>
        <taxon>Cactoideae</taxon>
        <taxon>Echinocereeae</taxon>
        <taxon>Carnegiea</taxon>
    </lineage>
</organism>
<accession>A0A9Q1QCR5</accession>
<keyword evidence="7" id="KW-0677">Repeat</keyword>
<feature type="transmembrane region" description="Helical" evidence="15">
    <location>
        <begin position="734"/>
        <end position="753"/>
    </location>
</feature>
<evidence type="ECO:0000256" key="6">
    <source>
        <dbReference type="ARBA" id="ARBA00022729"/>
    </source>
</evidence>
<dbReference type="Gene3D" id="3.80.10.10">
    <property type="entry name" value="Ribonuclease Inhibitor"/>
    <property type="match status" value="4"/>
</dbReference>
<keyword evidence="3" id="KW-0433">Leucine-rich repeat</keyword>
<keyword evidence="5 15" id="KW-0812">Transmembrane</keyword>
<evidence type="ECO:0000256" key="5">
    <source>
        <dbReference type="ARBA" id="ARBA00022692"/>
    </source>
</evidence>
<dbReference type="InterPro" id="IPR000719">
    <property type="entry name" value="Prot_kinase_dom"/>
</dbReference>
<evidence type="ECO:0000313" key="19">
    <source>
        <dbReference type="Proteomes" id="UP001153076"/>
    </source>
</evidence>
<feature type="transmembrane region" description="Helical" evidence="15">
    <location>
        <begin position="614"/>
        <end position="634"/>
    </location>
</feature>
<comment type="caution">
    <text evidence="18">The sequence shown here is derived from an EMBL/GenBank/DDBJ whole genome shotgun (WGS) entry which is preliminary data.</text>
</comment>
<dbReference type="GO" id="GO:0005524">
    <property type="term" value="F:ATP binding"/>
    <property type="evidence" value="ECO:0007669"/>
    <property type="project" value="UniProtKB-UniRule"/>
</dbReference>
<keyword evidence="11 15" id="KW-1133">Transmembrane helix</keyword>
<keyword evidence="13" id="KW-0325">Glycoprotein</keyword>
<evidence type="ECO:0000256" key="15">
    <source>
        <dbReference type="SAM" id="Phobius"/>
    </source>
</evidence>